<feature type="compositionally biased region" description="Basic residues" evidence="1">
    <location>
        <begin position="233"/>
        <end position="246"/>
    </location>
</feature>
<protein>
    <recommendedName>
        <fullName evidence="5">DUF1449 family protein</fullName>
    </recommendedName>
</protein>
<proteinExistence type="predicted"/>
<reference evidence="3" key="1">
    <citation type="submission" date="2021-02" db="EMBL/GenBank/DDBJ databases">
        <title>Strain Y2R2, a novel species of the genus Halomonas.</title>
        <authorList>
            <person name="Huang H."/>
        </authorList>
    </citation>
    <scope>NUCLEOTIDE SEQUENCE</scope>
    <source>
        <strain evidence="3">Y2R2</strain>
    </source>
</reference>
<feature type="transmembrane region" description="Helical" evidence="2">
    <location>
        <begin position="94"/>
        <end position="116"/>
    </location>
</feature>
<keyword evidence="2" id="KW-1133">Transmembrane helix</keyword>
<feature type="transmembrane region" description="Helical" evidence="2">
    <location>
        <begin position="12"/>
        <end position="34"/>
    </location>
</feature>
<evidence type="ECO:0000256" key="1">
    <source>
        <dbReference type="SAM" id="MobiDB-lite"/>
    </source>
</evidence>
<evidence type="ECO:0000313" key="3">
    <source>
        <dbReference type="EMBL" id="QEM82430.1"/>
    </source>
</evidence>
<dbReference type="RefSeq" id="WP_149285554.1">
    <property type="nucleotide sequence ID" value="NZ_CP038437.2"/>
</dbReference>
<feature type="transmembrane region" description="Helical" evidence="2">
    <location>
        <begin position="55"/>
        <end position="82"/>
    </location>
</feature>
<keyword evidence="2" id="KW-0472">Membrane</keyword>
<dbReference type="KEGG" id="hbh:E4T21_13410"/>
<organism evidence="3 4">
    <name type="scientific">Halomonas binhaiensis</name>
    <dbReference type="NCBI Taxonomy" id="2562282"/>
    <lineage>
        <taxon>Bacteria</taxon>
        <taxon>Pseudomonadati</taxon>
        <taxon>Pseudomonadota</taxon>
        <taxon>Gammaproteobacteria</taxon>
        <taxon>Oceanospirillales</taxon>
        <taxon>Halomonadaceae</taxon>
        <taxon>Halomonas</taxon>
    </lineage>
</organism>
<evidence type="ECO:0000313" key="4">
    <source>
        <dbReference type="Proteomes" id="UP000324285"/>
    </source>
</evidence>
<keyword evidence="2" id="KW-0812">Transmembrane</keyword>
<name>A0A5C1NHT4_9GAMM</name>
<feature type="region of interest" description="Disordered" evidence="1">
    <location>
        <begin position="220"/>
        <end position="246"/>
    </location>
</feature>
<feature type="compositionally biased region" description="Basic and acidic residues" evidence="1">
    <location>
        <begin position="220"/>
        <end position="232"/>
    </location>
</feature>
<evidence type="ECO:0008006" key="5">
    <source>
        <dbReference type="Google" id="ProtNLM"/>
    </source>
</evidence>
<gene>
    <name evidence="3" type="ORF">E4T21_13410</name>
</gene>
<sequence length="246" mass="27486">MSVIVDVALSYPLIFFTLLLPVIALYWLLVAVHIAPLQLFEHDSLRNDNLASTMVSLGFAGIPVSVALTVLFVFAGAFTLLAELLVLRWFDLKVVIIPLGLVVLWAALAVSAPLAARACRRLLRKFRHNPAVNQRCLLGERVQVVGYVDAAGCCRAVLCSDGSREVCLHGKPGCMPKEGEVRVLVKYLADEDRYRSVAEQDFLDARTRLVRLHLIERHEPEQHHSNGHGTEHSHHHNHSHHNHAHH</sequence>
<dbReference type="AlphaFoldDB" id="A0A5C1NHT4"/>
<dbReference type="OrthoDB" id="6166840at2"/>
<dbReference type="EMBL" id="CP038437">
    <property type="protein sequence ID" value="QEM82430.1"/>
    <property type="molecule type" value="Genomic_DNA"/>
</dbReference>
<dbReference type="Proteomes" id="UP000324285">
    <property type="component" value="Chromosome"/>
</dbReference>
<evidence type="ECO:0000256" key="2">
    <source>
        <dbReference type="SAM" id="Phobius"/>
    </source>
</evidence>
<accession>A0A5C1NHT4</accession>
<keyword evidence="4" id="KW-1185">Reference proteome</keyword>